<evidence type="ECO:0000313" key="2">
    <source>
        <dbReference type="EMBL" id="KAK4665282.1"/>
    </source>
</evidence>
<accession>A0ABR0HB96</accession>
<feature type="signal peptide" evidence="1">
    <location>
        <begin position="1"/>
        <end position="17"/>
    </location>
</feature>
<evidence type="ECO:0008006" key="4">
    <source>
        <dbReference type="Google" id="ProtNLM"/>
    </source>
</evidence>
<sequence>MRLACLWWYYFVALGSGLFVAGRVGGCGGEEEVEQLEVAISYSSAVVGVQGILRRALRF</sequence>
<evidence type="ECO:0000256" key="1">
    <source>
        <dbReference type="SAM" id="SignalP"/>
    </source>
</evidence>
<reference evidence="2 3" key="1">
    <citation type="journal article" date="2023" name="bioRxiv">
        <title>High-quality genome assemblies of four members of thePodospora anserinaspecies complex.</title>
        <authorList>
            <person name="Ament-Velasquez S.L."/>
            <person name="Vogan A.A."/>
            <person name="Wallerman O."/>
            <person name="Hartmann F."/>
            <person name="Gautier V."/>
            <person name="Silar P."/>
            <person name="Giraud T."/>
            <person name="Johannesson H."/>
        </authorList>
    </citation>
    <scope>NUCLEOTIDE SEQUENCE [LARGE SCALE GENOMIC DNA]</scope>
    <source>
        <strain evidence="2 3">CBS 411.78</strain>
    </source>
</reference>
<dbReference type="EMBL" id="JAFFHB010000005">
    <property type="protein sequence ID" value="KAK4665282.1"/>
    <property type="molecule type" value="Genomic_DNA"/>
</dbReference>
<evidence type="ECO:0000313" key="3">
    <source>
        <dbReference type="Proteomes" id="UP001326199"/>
    </source>
</evidence>
<keyword evidence="3" id="KW-1185">Reference proteome</keyword>
<gene>
    <name evidence="2" type="ORF">QC763_0060780</name>
</gene>
<dbReference type="GeneID" id="87925923"/>
<dbReference type="RefSeq" id="XP_062765248.1">
    <property type="nucleotide sequence ID" value="XM_062905849.1"/>
</dbReference>
<dbReference type="Proteomes" id="UP001326199">
    <property type="component" value="Unassembled WGS sequence"/>
</dbReference>
<organism evidence="2 3">
    <name type="scientific">Podospora pseudopauciseta</name>
    <dbReference type="NCBI Taxonomy" id="2093780"/>
    <lineage>
        <taxon>Eukaryota</taxon>
        <taxon>Fungi</taxon>
        <taxon>Dikarya</taxon>
        <taxon>Ascomycota</taxon>
        <taxon>Pezizomycotina</taxon>
        <taxon>Sordariomycetes</taxon>
        <taxon>Sordariomycetidae</taxon>
        <taxon>Sordariales</taxon>
        <taxon>Podosporaceae</taxon>
        <taxon>Podospora</taxon>
    </lineage>
</organism>
<keyword evidence="1" id="KW-0732">Signal</keyword>
<feature type="chain" id="PRO_5046696372" description="Secreted protein" evidence="1">
    <location>
        <begin position="18"/>
        <end position="59"/>
    </location>
</feature>
<protein>
    <recommendedName>
        <fullName evidence="4">Secreted protein</fullName>
    </recommendedName>
</protein>
<comment type="caution">
    <text evidence="2">The sequence shown here is derived from an EMBL/GenBank/DDBJ whole genome shotgun (WGS) entry which is preliminary data.</text>
</comment>
<name>A0ABR0HB96_9PEZI</name>
<proteinExistence type="predicted"/>